<evidence type="ECO:0000313" key="3">
    <source>
        <dbReference type="Proteomes" id="UP000290572"/>
    </source>
</evidence>
<comment type="caution">
    <text evidence="2">The sequence shown here is derived from an EMBL/GenBank/DDBJ whole genome shotgun (WGS) entry which is preliminary data.</text>
</comment>
<keyword evidence="1" id="KW-0472">Membrane</keyword>
<sequence length="120" mass="13199">MRRMIQGDDSSETVVIQGRRSGPRYTAFAFPSAAIMSLIGFLSRPFGPIRAAPDAPLQIQPDPPRALHRNPAAHHLRDAQFGLFQRISQFMPSLQAFLHLSIAVVSLIVGLVFTPSSFSE</sequence>
<keyword evidence="1" id="KW-0812">Transmembrane</keyword>
<name>A0A498LJ15_LABRO</name>
<gene>
    <name evidence="2" type="ORF">ROHU_012054</name>
</gene>
<organism evidence="2 3">
    <name type="scientific">Labeo rohita</name>
    <name type="common">Indian major carp</name>
    <name type="synonym">Cyprinus rohita</name>
    <dbReference type="NCBI Taxonomy" id="84645"/>
    <lineage>
        <taxon>Eukaryota</taxon>
        <taxon>Metazoa</taxon>
        <taxon>Chordata</taxon>
        <taxon>Craniata</taxon>
        <taxon>Vertebrata</taxon>
        <taxon>Euteleostomi</taxon>
        <taxon>Actinopterygii</taxon>
        <taxon>Neopterygii</taxon>
        <taxon>Teleostei</taxon>
        <taxon>Ostariophysi</taxon>
        <taxon>Cypriniformes</taxon>
        <taxon>Cyprinidae</taxon>
        <taxon>Labeoninae</taxon>
        <taxon>Labeonini</taxon>
        <taxon>Labeo</taxon>
    </lineage>
</organism>
<evidence type="ECO:0000256" key="1">
    <source>
        <dbReference type="SAM" id="Phobius"/>
    </source>
</evidence>
<reference evidence="2 3" key="1">
    <citation type="submission" date="2018-03" db="EMBL/GenBank/DDBJ databases">
        <title>Draft genome sequence of Rohu Carp (Labeo rohita).</title>
        <authorList>
            <person name="Das P."/>
            <person name="Kushwaha B."/>
            <person name="Joshi C.G."/>
            <person name="Kumar D."/>
            <person name="Nagpure N.S."/>
            <person name="Sahoo L."/>
            <person name="Das S.P."/>
            <person name="Bit A."/>
            <person name="Patnaik S."/>
            <person name="Meher P.K."/>
            <person name="Jayasankar P."/>
            <person name="Koringa P.G."/>
            <person name="Patel N.V."/>
            <person name="Hinsu A.T."/>
            <person name="Kumar R."/>
            <person name="Pandey M."/>
            <person name="Agarwal S."/>
            <person name="Srivastava S."/>
            <person name="Singh M."/>
            <person name="Iquebal M.A."/>
            <person name="Jaiswal S."/>
            <person name="Angadi U.B."/>
            <person name="Kumar N."/>
            <person name="Raza M."/>
            <person name="Shah T.M."/>
            <person name="Rai A."/>
            <person name="Jena J.K."/>
        </authorList>
    </citation>
    <scope>NUCLEOTIDE SEQUENCE [LARGE SCALE GENOMIC DNA]</scope>
    <source>
        <strain evidence="2">DASCIFA01</strain>
        <tissue evidence="2">Testis</tissue>
    </source>
</reference>
<protein>
    <submittedName>
        <fullName evidence="2">Uncharacterized protein</fullName>
    </submittedName>
</protein>
<keyword evidence="1" id="KW-1133">Transmembrane helix</keyword>
<evidence type="ECO:0000313" key="2">
    <source>
        <dbReference type="EMBL" id="RXN07036.1"/>
    </source>
</evidence>
<accession>A0A498LJ15</accession>
<keyword evidence="3" id="KW-1185">Reference proteome</keyword>
<dbReference type="AlphaFoldDB" id="A0A498LJ15"/>
<proteinExistence type="predicted"/>
<feature type="transmembrane region" description="Helical" evidence="1">
    <location>
        <begin position="96"/>
        <end position="114"/>
    </location>
</feature>
<dbReference type="Proteomes" id="UP000290572">
    <property type="component" value="Unassembled WGS sequence"/>
</dbReference>
<dbReference type="EMBL" id="QBIY01013353">
    <property type="protein sequence ID" value="RXN07036.1"/>
    <property type="molecule type" value="Genomic_DNA"/>
</dbReference>